<dbReference type="GO" id="GO:0005737">
    <property type="term" value="C:cytoplasm"/>
    <property type="evidence" value="ECO:0007669"/>
    <property type="project" value="TreeGrafter"/>
</dbReference>
<keyword evidence="4" id="KW-1185">Reference proteome</keyword>
<dbReference type="InterPro" id="IPR057207">
    <property type="entry name" value="FBXL15_LRR"/>
</dbReference>
<dbReference type="InterPro" id="IPR050648">
    <property type="entry name" value="F-box_LRR-repeat"/>
</dbReference>
<dbReference type="Gene3D" id="3.80.10.10">
    <property type="entry name" value="Ribonuclease Inhibitor"/>
    <property type="match status" value="3"/>
</dbReference>
<evidence type="ECO:0000259" key="2">
    <source>
        <dbReference type="Pfam" id="PF25372"/>
    </source>
</evidence>
<dbReference type="PANTHER" id="PTHR13382">
    <property type="entry name" value="MITOCHONDRIAL ATP SYNTHASE COUPLING FACTOR B"/>
    <property type="match status" value="1"/>
</dbReference>
<evidence type="ECO:0000313" key="3">
    <source>
        <dbReference type="EMBL" id="OQR92924.1"/>
    </source>
</evidence>
<proteinExistence type="predicted"/>
<dbReference type="Pfam" id="PF25372">
    <property type="entry name" value="DUF7885"/>
    <property type="match status" value="1"/>
</dbReference>
<comment type="caution">
    <text evidence="3">The sequence shown here is derived from an EMBL/GenBank/DDBJ whole genome shotgun (WGS) entry which is preliminary data.</text>
</comment>
<dbReference type="EMBL" id="JNBR01000435">
    <property type="protein sequence ID" value="OQR92924.1"/>
    <property type="molecule type" value="Genomic_DNA"/>
</dbReference>
<accession>A0A1V9Z4K4</accession>
<organism evidence="3 4">
    <name type="scientific">Achlya hypogyna</name>
    <name type="common">Oomycete</name>
    <name type="synonym">Protoachlya hypogyna</name>
    <dbReference type="NCBI Taxonomy" id="1202772"/>
    <lineage>
        <taxon>Eukaryota</taxon>
        <taxon>Sar</taxon>
        <taxon>Stramenopiles</taxon>
        <taxon>Oomycota</taxon>
        <taxon>Saprolegniomycetes</taxon>
        <taxon>Saprolegniales</taxon>
        <taxon>Achlyaceae</taxon>
        <taxon>Achlya</taxon>
    </lineage>
</organism>
<dbReference type="SMART" id="SM00367">
    <property type="entry name" value="LRR_CC"/>
    <property type="match status" value="9"/>
</dbReference>
<dbReference type="PANTHER" id="PTHR13382:SF69">
    <property type="entry name" value="FI18408P1"/>
    <property type="match status" value="1"/>
</dbReference>
<name>A0A1V9Z4K4_ACHHY</name>
<dbReference type="InterPro" id="IPR032675">
    <property type="entry name" value="LRR_dom_sf"/>
</dbReference>
<sequence>MATQTRILTSLQYSYPPSLKPQTWKDSAPPDLPLSLVELCVLALVNAEGQHMRGVDMIFPRLPEELAQSLLAALADQGKVTDDRLSAFLSVSRRVIRLVGCNNIRKSVLRQIPFRCPYLTYLDLSNCLQVSNTVVQDILQGCAHLQQLRLDNCRHITDAAFQPDQSLFYPLRACLSLKALSVSGCSQITHTLILNLVKAYRSLNQLNFSRCKRISSDSIRTLLHGSVTLKTLNLSFMDISDEAFVASHPLNAHLLKELDLGQCKITDVALVSIAQHCPELEVLRLRWCTQITDMGMVRVAMQCRRLRHLDLNNCGFVTDQTVSALAEHCPNLRWLNLSWCIHVTDRGITDVARACLHLEELLVVWCSQLTDASLVALLAHAKKLRCVHLNGCKDNMSPERLALVRAHGIQIAP</sequence>
<keyword evidence="1" id="KW-0833">Ubl conjugation pathway</keyword>
<dbReference type="OrthoDB" id="550575at2759"/>
<evidence type="ECO:0000313" key="4">
    <source>
        <dbReference type="Proteomes" id="UP000243579"/>
    </source>
</evidence>
<protein>
    <recommendedName>
        <fullName evidence="2">F-box/LRR-repeat protein 15-like leucin rich repeat domain-containing protein</fullName>
    </recommendedName>
</protein>
<dbReference type="AlphaFoldDB" id="A0A1V9Z4K4"/>
<evidence type="ECO:0000256" key="1">
    <source>
        <dbReference type="ARBA" id="ARBA00022786"/>
    </source>
</evidence>
<feature type="domain" description="F-box/LRR-repeat protein 15-like leucin rich repeat" evidence="2">
    <location>
        <begin position="171"/>
        <end position="349"/>
    </location>
</feature>
<dbReference type="STRING" id="1202772.A0A1V9Z4K4"/>
<dbReference type="Proteomes" id="UP000243579">
    <property type="component" value="Unassembled WGS sequence"/>
</dbReference>
<dbReference type="SUPFAM" id="SSF52047">
    <property type="entry name" value="RNI-like"/>
    <property type="match status" value="1"/>
</dbReference>
<reference evidence="3 4" key="1">
    <citation type="journal article" date="2014" name="Genome Biol. Evol.">
        <title>The secreted proteins of Achlya hypogyna and Thraustotheca clavata identify the ancestral oomycete secretome and reveal gene acquisitions by horizontal gene transfer.</title>
        <authorList>
            <person name="Misner I."/>
            <person name="Blouin N."/>
            <person name="Leonard G."/>
            <person name="Richards T.A."/>
            <person name="Lane C.E."/>
        </authorList>
    </citation>
    <scope>NUCLEOTIDE SEQUENCE [LARGE SCALE GENOMIC DNA]</scope>
    <source>
        <strain evidence="3 4">ATCC 48635</strain>
    </source>
</reference>
<dbReference type="InterPro" id="IPR006553">
    <property type="entry name" value="Leu-rich_rpt_Cys-con_subtyp"/>
</dbReference>
<gene>
    <name evidence="3" type="ORF">ACHHYP_03074</name>
</gene>